<evidence type="ECO:0000313" key="3">
    <source>
        <dbReference type="Proteomes" id="UP000663842"/>
    </source>
</evidence>
<comment type="caution">
    <text evidence="2">The sequence shown here is derived from an EMBL/GenBank/DDBJ whole genome shotgun (WGS) entry which is preliminary data.</text>
</comment>
<accession>A0A819WFG8</accession>
<protein>
    <submittedName>
        <fullName evidence="2">Uncharacterized protein</fullName>
    </submittedName>
</protein>
<dbReference type="Proteomes" id="UP000676336">
    <property type="component" value="Unassembled WGS sequence"/>
</dbReference>
<evidence type="ECO:0000313" key="1">
    <source>
        <dbReference type="EMBL" id="CAF3853913.1"/>
    </source>
</evidence>
<dbReference type="AlphaFoldDB" id="A0A819WFG8"/>
<dbReference type="EMBL" id="CAJOBI010000937">
    <property type="protein sequence ID" value="CAF3853913.1"/>
    <property type="molecule type" value="Genomic_DNA"/>
</dbReference>
<proteinExistence type="predicted"/>
<evidence type="ECO:0000313" key="2">
    <source>
        <dbReference type="EMBL" id="CAF4121960.1"/>
    </source>
</evidence>
<organism evidence="2 3">
    <name type="scientific">Rotaria magnacalcarata</name>
    <dbReference type="NCBI Taxonomy" id="392030"/>
    <lineage>
        <taxon>Eukaryota</taxon>
        <taxon>Metazoa</taxon>
        <taxon>Spiralia</taxon>
        <taxon>Gnathifera</taxon>
        <taxon>Rotifera</taxon>
        <taxon>Eurotatoria</taxon>
        <taxon>Bdelloidea</taxon>
        <taxon>Philodinida</taxon>
        <taxon>Philodinidae</taxon>
        <taxon>Rotaria</taxon>
    </lineage>
</organism>
<reference evidence="2" key="1">
    <citation type="submission" date="2021-02" db="EMBL/GenBank/DDBJ databases">
        <authorList>
            <person name="Nowell W R."/>
        </authorList>
    </citation>
    <scope>NUCLEOTIDE SEQUENCE</scope>
</reference>
<name>A0A819WFG8_9BILA</name>
<gene>
    <name evidence="1" type="ORF">SMN809_LOCUS4174</name>
    <name evidence="2" type="ORF">UXM345_LOCUS23461</name>
</gene>
<dbReference type="EMBL" id="CAJOBF010004052">
    <property type="protein sequence ID" value="CAF4121960.1"/>
    <property type="molecule type" value="Genomic_DNA"/>
</dbReference>
<dbReference type="Proteomes" id="UP000663842">
    <property type="component" value="Unassembled WGS sequence"/>
</dbReference>
<sequence length="75" mass="8540">MDICGRKHDHINNVHLAEMDEISMSMDGGDMHFFLLNGFNDFENLSGESEDRDSIGVMLNVDEEENNIADMTKTF</sequence>